<feature type="compositionally biased region" description="Basic residues" evidence="1">
    <location>
        <begin position="115"/>
        <end position="126"/>
    </location>
</feature>
<dbReference type="AlphaFoldDB" id="A0A7C8Z5R3"/>
<reference evidence="2" key="1">
    <citation type="journal article" date="2013" name="J. Plant Res.">
        <title>Effect of fungi and light on seed germination of three Opuntia species from semiarid lands of central Mexico.</title>
        <authorList>
            <person name="Delgado-Sanchez P."/>
            <person name="Jimenez-Bremont J.F."/>
            <person name="Guerrero-Gonzalez Mde L."/>
            <person name="Flores J."/>
        </authorList>
    </citation>
    <scope>NUCLEOTIDE SEQUENCE</scope>
    <source>
        <tissue evidence="2">Cladode</tissue>
    </source>
</reference>
<sequence>MQLNIYRSPIPFYLLPASPLSSLLKTHPDPDPLLCSLPLFSPSRSPCPHRSPAPAVASAIAQRYHRRHTRPSDPTCSTGDRNKPPTPHPCSVSARLLLLPAALTRPASPPAGHRCTSRHRGRRSHRPPAPLPHFSPLLIVEELILGKVKNPNP</sequence>
<feature type="region of interest" description="Disordered" evidence="1">
    <location>
        <begin position="46"/>
        <end position="133"/>
    </location>
</feature>
<name>A0A7C8Z5R3_OPUST</name>
<proteinExistence type="predicted"/>
<dbReference type="EMBL" id="GISG01093067">
    <property type="protein sequence ID" value="MBA4634976.1"/>
    <property type="molecule type" value="Transcribed_RNA"/>
</dbReference>
<feature type="compositionally biased region" description="Low complexity" evidence="1">
    <location>
        <begin position="46"/>
        <end position="55"/>
    </location>
</feature>
<evidence type="ECO:0000313" key="2">
    <source>
        <dbReference type="EMBL" id="MBA4634976.1"/>
    </source>
</evidence>
<evidence type="ECO:0000256" key="1">
    <source>
        <dbReference type="SAM" id="MobiDB-lite"/>
    </source>
</evidence>
<reference evidence="2" key="2">
    <citation type="submission" date="2020-07" db="EMBL/GenBank/DDBJ databases">
        <authorList>
            <person name="Vera ALvarez R."/>
            <person name="Arias-Moreno D.M."/>
            <person name="Jimenez-Jacinto V."/>
            <person name="Jimenez-Bremont J.F."/>
            <person name="Swaminathan K."/>
            <person name="Moose S.P."/>
            <person name="Guerrero-Gonzalez M.L."/>
            <person name="Marino-Ramirez L."/>
            <person name="Landsman D."/>
            <person name="Rodriguez-Kessler M."/>
            <person name="Delgado-Sanchez P."/>
        </authorList>
    </citation>
    <scope>NUCLEOTIDE SEQUENCE</scope>
    <source>
        <tissue evidence="2">Cladode</tissue>
    </source>
</reference>
<organism evidence="2">
    <name type="scientific">Opuntia streptacantha</name>
    <name type="common">Prickly pear cactus</name>
    <name type="synonym">Opuntia cardona</name>
    <dbReference type="NCBI Taxonomy" id="393608"/>
    <lineage>
        <taxon>Eukaryota</taxon>
        <taxon>Viridiplantae</taxon>
        <taxon>Streptophyta</taxon>
        <taxon>Embryophyta</taxon>
        <taxon>Tracheophyta</taxon>
        <taxon>Spermatophyta</taxon>
        <taxon>Magnoliopsida</taxon>
        <taxon>eudicotyledons</taxon>
        <taxon>Gunneridae</taxon>
        <taxon>Pentapetalae</taxon>
        <taxon>Caryophyllales</taxon>
        <taxon>Cactineae</taxon>
        <taxon>Cactaceae</taxon>
        <taxon>Opuntioideae</taxon>
        <taxon>Opuntia</taxon>
    </lineage>
</organism>
<feature type="compositionally biased region" description="Low complexity" evidence="1">
    <location>
        <begin position="93"/>
        <end position="114"/>
    </location>
</feature>
<protein>
    <submittedName>
        <fullName evidence="2">Uncharacterized protein</fullName>
    </submittedName>
</protein>
<accession>A0A7C8Z5R3</accession>